<evidence type="ECO:0000256" key="1">
    <source>
        <dbReference type="SAM" id="MobiDB-lite"/>
    </source>
</evidence>
<evidence type="ECO:0000313" key="2">
    <source>
        <dbReference type="EMBL" id="MDX8031406.1"/>
    </source>
</evidence>
<keyword evidence="3" id="KW-1185">Reference proteome</keyword>
<dbReference type="RefSeq" id="WP_319966499.1">
    <property type="nucleotide sequence ID" value="NZ_JAXAVW010000010.1"/>
</dbReference>
<evidence type="ECO:0000313" key="3">
    <source>
        <dbReference type="Proteomes" id="UP001285521"/>
    </source>
</evidence>
<sequence length="59" mass="6514">MAVGFTSHLWQTPDFDDTFVLDLKPSDDVLSAAAAWNSDRRSGRGPDRPVIGQVTSPRR</sequence>
<name>A0ABU4SZS1_9PSEU</name>
<gene>
    <name evidence="2" type="ORF">SK803_14355</name>
</gene>
<dbReference type="EMBL" id="JAXAVW010000010">
    <property type="protein sequence ID" value="MDX8031406.1"/>
    <property type="molecule type" value="Genomic_DNA"/>
</dbReference>
<dbReference type="Proteomes" id="UP001285521">
    <property type="component" value="Unassembled WGS sequence"/>
</dbReference>
<reference evidence="2 3" key="1">
    <citation type="submission" date="2023-11" db="EMBL/GenBank/DDBJ databases">
        <title>Lentzea sokolovensis, sp. nov., Lentzea kristufkii, sp. nov., and Lentzea miocenensis, sp. nov., rare actinobacteria from Sokolov Coal Basin, Miocene lacustrine sediment, Czech Republic.</title>
        <authorList>
            <person name="Lara A."/>
            <person name="Kotroba L."/>
            <person name="Nouioui I."/>
            <person name="Neumann-Schaal M."/>
            <person name="Mast Y."/>
            <person name="Chronakova A."/>
        </authorList>
    </citation>
    <scope>NUCLEOTIDE SEQUENCE [LARGE SCALE GENOMIC DNA]</scope>
    <source>
        <strain evidence="2 3">BCCO 10_0856</strain>
    </source>
</reference>
<proteinExistence type="predicted"/>
<feature type="compositionally biased region" description="Basic and acidic residues" evidence="1">
    <location>
        <begin position="38"/>
        <end position="47"/>
    </location>
</feature>
<organism evidence="2 3">
    <name type="scientific">Lentzea miocenica</name>
    <dbReference type="NCBI Taxonomy" id="3095431"/>
    <lineage>
        <taxon>Bacteria</taxon>
        <taxon>Bacillati</taxon>
        <taxon>Actinomycetota</taxon>
        <taxon>Actinomycetes</taxon>
        <taxon>Pseudonocardiales</taxon>
        <taxon>Pseudonocardiaceae</taxon>
        <taxon>Lentzea</taxon>
    </lineage>
</organism>
<feature type="region of interest" description="Disordered" evidence="1">
    <location>
        <begin position="37"/>
        <end position="59"/>
    </location>
</feature>
<protein>
    <submittedName>
        <fullName evidence="2">Uncharacterized protein</fullName>
    </submittedName>
</protein>
<accession>A0ABU4SZS1</accession>
<comment type="caution">
    <text evidence="2">The sequence shown here is derived from an EMBL/GenBank/DDBJ whole genome shotgun (WGS) entry which is preliminary data.</text>
</comment>